<name>A0A9W8WA92_9HYPO</name>
<feature type="compositionally biased region" description="Pro residues" evidence="1">
    <location>
        <begin position="124"/>
        <end position="144"/>
    </location>
</feature>
<keyword evidence="2" id="KW-1133">Transmembrane helix</keyword>
<sequence length="770" mass="83456">MAFKPPTARPNDEGPDDASSGSSVDDQTVNLQVVSPSVGVNRPLLFPGIAANTTVKQLKERIRQTLPLRPPDEHQRLIHRGRAIVRESDTLLDIFGADALRTPEQQTIHLVIRDTRDSQSSTPTVPPVTAPTPAPAPAPAPARGPSPTASAPPTNVPRQHVQHAHGHTFGYQTAPGFSWRHSMPPTSNPFPQPRMPSPSPSHTPEQAAAFQHHHQNMTQWLNNIQREAMARALNQNQRTRAQMGMRGVGDTAAGNAPAGDNSGRASPAPGHTIYREHVGPNGHTYQVETVVRTSGQGNASGAMTPADVQNIIRNADVNQATLAMTSAMQRSASSTSLYNRSLAQPGVTTPIYPTPSSMAGSGRGTPDQSAARLTTTGAPGSSQPRPGSEVYILSSPEGPRALLFNNVGAETYYTPRLRGQASFPQLRTPSSLGAIHDVQNQMRARHHHHHHHHHLRSHVVPQPPSQIQPQVPPQPQPQLQQQQQQYAPPPQQDQARQDQGQNQAQVQQDQLAAVAPLMHRGNPPAAALPPLLMQLWPQLWLLFRLTLFVWFFTSPSASWSRWFTIITIAVLIFVISTGVLNGIPDHIWRPLGRHLENLIPMEQPRRLHAAPQGAPQGGGDQNQQNGQARQEPNPEAMARRLVAQHQGPESWIISQVRRVERAGLLFLASIAPGVAERHIANLEAAARVERERREAEAAAAAAAAEAAAAQENENNENQDEPSAQGENADTGTGQGGEQAEGQGGDEIREERGARENNEVNEPVVEQLVAV</sequence>
<feature type="region of interest" description="Disordered" evidence="1">
    <location>
        <begin position="1"/>
        <end position="26"/>
    </location>
</feature>
<feature type="region of interest" description="Disordered" evidence="1">
    <location>
        <begin position="608"/>
        <end position="633"/>
    </location>
</feature>
<keyword evidence="4" id="KW-1185">Reference proteome</keyword>
<evidence type="ECO:0008006" key="5">
    <source>
        <dbReference type="Google" id="ProtNLM"/>
    </source>
</evidence>
<dbReference type="EMBL" id="JAPEUR010000158">
    <property type="protein sequence ID" value="KAJ4317554.1"/>
    <property type="molecule type" value="Genomic_DNA"/>
</dbReference>
<feature type="transmembrane region" description="Helical" evidence="2">
    <location>
        <begin position="559"/>
        <end position="583"/>
    </location>
</feature>
<feature type="compositionally biased region" description="Polar residues" evidence="1">
    <location>
        <begin position="366"/>
        <end position="385"/>
    </location>
</feature>
<feature type="region of interest" description="Disordered" evidence="1">
    <location>
        <begin position="112"/>
        <end position="205"/>
    </location>
</feature>
<evidence type="ECO:0000256" key="2">
    <source>
        <dbReference type="SAM" id="Phobius"/>
    </source>
</evidence>
<feature type="transmembrane region" description="Helical" evidence="2">
    <location>
        <begin position="535"/>
        <end position="553"/>
    </location>
</feature>
<dbReference type="OrthoDB" id="21589at2759"/>
<feature type="compositionally biased region" description="Low complexity" evidence="1">
    <location>
        <begin position="697"/>
        <end position="712"/>
    </location>
</feature>
<feature type="compositionally biased region" description="Low complexity" evidence="1">
    <location>
        <begin position="477"/>
        <end position="508"/>
    </location>
</feature>
<evidence type="ECO:0000313" key="3">
    <source>
        <dbReference type="EMBL" id="KAJ4317554.1"/>
    </source>
</evidence>
<dbReference type="InterPro" id="IPR039751">
    <property type="entry name" value="HERPUD1/2"/>
</dbReference>
<dbReference type="PANTHER" id="PTHR12943:SF27">
    <property type="entry name" value="HOMOCYSTEINE-INDUCED ENDOPLASMIC RETICULUM PROTEIN, ISOFORM A"/>
    <property type="match status" value="1"/>
</dbReference>
<feature type="compositionally biased region" description="Gly residues" evidence="1">
    <location>
        <begin position="732"/>
        <end position="744"/>
    </location>
</feature>
<feature type="compositionally biased region" description="Pro residues" evidence="1">
    <location>
        <begin position="461"/>
        <end position="476"/>
    </location>
</feature>
<dbReference type="Gene3D" id="3.10.20.90">
    <property type="entry name" value="Phosphatidylinositol 3-kinase Catalytic Subunit, Chain A, domain 1"/>
    <property type="match status" value="1"/>
</dbReference>
<feature type="compositionally biased region" description="Basic residues" evidence="1">
    <location>
        <begin position="443"/>
        <end position="457"/>
    </location>
</feature>
<feature type="region of interest" description="Disordered" evidence="1">
    <location>
        <begin position="336"/>
        <end position="393"/>
    </location>
</feature>
<feature type="region of interest" description="Disordered" evidence="1">
    <location>
        <begin position="443"/>
        <end position="508"/>
    </location>
</feature>
<dbReference type="AlphaFoldDB" id="A0A9W8WA92"/>
<feature type="compositionally biased region" description="Pro residues" evidence="1">
    <location>
        <begin position="186"/>
        <end position="201"/>
    </location>
</feature>
<dbReference type="SUPFAM" id="SSF54236">
    <property type="entry name" value="Ubiquitin-like"/>
    <property type="match status" value="1"/>
</dbReference>
<evidence type="ECO:0000256" key="1">
    <source>
        <dbReference type="SAM" id="MobiDB-lite"/>
    </source>
</evidence>
<feature type="region of interest" description="Disordered" evidence="1">
    <location>
        <begin position="696"/>
        <end position="770"/>
    </location>
</feature>
<dbReference type="InterPro" id="IPR029071">
    <property type="entry name" value="Ubiquitin-like_domsf"/>
</dbReference>
<keyword evidence="2" id="KW-0812">Transmembrane</keyword>
<reference evidence="3" key="1">
    <citation type="submission" date="2022-10" db="EMBL/GenBank/DDBJ databases">
        <title>Tapping the CABI collections for fungal endophytes: first genome assemblies for Collariella, Neodidymelliopsis, Ascochyta clinopodiicola, Didymella pomorum, Didymosphaeria variabile, Neocosmospora piperis and Neocucurbitaria cava.</title>
        <authorList>
            <person name="Hill R."/>
        </authorList>
    </citation>
    <scope>NUCLEOTIDE SEQUENCE</scope>
    <source>
        <strain evidence="3">IMI 366586</strain>
    </source>
</reference>
<keyword evidence="2" id="KW-0472">Membrane</keyword>
<feature type="compositionally biased region" description="Low complexity" evidence="1">
    <location>
        <begin position="759"/>
        <end position="770"/>
    </location>
</feature>
<dbReference type="PANTHER" id="PTHR12943">
    <property type="entry name" value="HOMOCYSTEINE-RESPONSIVE ENDOPLASMIC RETICULUM-RESIDENT UNIQUITIN-LIKE DOMAIN HERPUD PROTEIN FAMILY MEMBER"/>
    <property type="match status" value="1"/>
</dbReference>
<feature type="compositionally biased region" description="Basic and acidic residues" evidence="1">
    <location>
        <begin position="745"/>
        <end position="757"/>
    </location>
</feature>
<evidence type="ECO:0000313" key="4">
    <source>
        <dbReference type="Proteomes" id="UP001140502"/>
    </source>
</evidence>
<organism evidence="3 4">
    <name type="scientific">Fusarium piperis</name>
    <dbReference type="NCBI Taxonomy" id="1435070"/>
    <lineage>
        <taxon>Eukaryota</taxon>
        <taxon>Fungi</taxon>
        <taxon>Dikarya</taxon>
        <taxon>Ascomycota</taxon>
        <taxon>Pezizomycotina</taxon>
        <taxon>Sordariomycetes</taxon>
        <taxon>Hypocreomycetidae</taxon>
        <taxon>Hypocreales</taxon>
        <taxon>Nectriaceae</taxon>
        <taxon>Fusarium</taxon>
        <taxon>Fusarium solani species complex</taxon>
    </lineage>
</organism>
<accession>A0A9W8WA92</accession>
<proteinExistence type="predicted"/>
<feature type="compositionally biased region" description="Low complexity" evidence="1">
    <location>
        <begin position="145"/>
        <end position="157"/>
    </location>
</feature>
<protein>
    <recommendedName>
        <fullName evidence="5">Ubiquitin-like domain-containing protein</fullName>
    </recommendedName>
</protein>
<dbReference type="Proteomes" id="UP001140502">
    <property type="component" value="Unassembled WGS sequence"/>
</dbReference>
<gene>
    <name evidence="3" type="ORF">N0V84_007299</name>
</gene>
<dbReference type="GO" id="GO:0030968">
    <property type="term" value="P:endoplasmic reticulum unfolded protein response"/>
    <property type="evidence" value="ECO:0007669"/>
    <property type="project" value="TreeGrafter"/>
</dbReference>
<comment type="caution">
    <text evidence="3">The sequence shown here is derived from an EMBL/GenBank/DDBJ whole genome shotgun (WGS) entry which is preliminary data.</text>
</comment>